<dbReference type="InterPro" id="IPR036388">
    <property type="entry name" value="WH-like_DNA-bd_sf"/>
</dbReference>
<sequence length="1074" mass="124226">MAQIILPNLAARILAKLSSLLSEEFGTLWGLKDDVNKLTCTVSIIRATLVDADTWITHLESVVDWLEQMEAVLKDAEDVLDEFSAEAIRRRVMTRGRNAKQVRIFFSNSNQLVFNFRMARQVKKIRERLDAIGHLRNYLWSRNYFDQKTQQYDLSDQTWMGRDTHSSIRGEELIGRDDAKNSLKDLLLNRAKDHISFIAIVGMGGIGKTTLAKFLYNDPEVSPHFDILMWVWVSEQFHVNILVEKIIMSATKSDRNPNVHVMDRNPNVHAMDFLQRELKKVIQNKKYLLVMDDVWNDQNEYAWRELKNLLMDGAERGSKIIITKRDSRVATEIKDMTKSITLDVLDEDSSWSLFKKVAFKQGQDSKYLEVEQLGKEILKKCGGVPLVIRHIGRLLSSKTSKEEWMSFNDNESLEVTQQDNHMTSILELSYNNLPPHLKQCFAYSSLFPKGYKIKINELIGQWIAQDFIESSSGRKSLDNIGKDYFDELCSRFFYENLSGDNNFDDYVRMHDVMRELAKKVAGNKYYARGDSNNSYVVSEQTRHISFDYKIELWRDVLSKLLTAKGLKTFLILHHLYEKKNTVDRETLDKLFSSFPRLRVLGLHDSKISTVPDSIEKLTDLRYLDLSENDIESLPNSITKLQNLQTLKLTECHKLKELPRNTKKLVNLRHLAFDHCIQITHMPEGMEKLTSLQTITLFVFDCKKSNKLSELNELNYSKAELKITGLEQLRSIDFILPEVGLVNLKHGWRSLKLEWELSGGDEYEGEGDKKIMECLIPHPYLESLSIKGYCGVGLPEWVSAWPFWKLTQIEIVNCHRLQYLPSIEHLHALGNLRLQNLRSLEYIDFDSSNSSSSVFFPSLKFIWLQDLPNLVGWGRDDAYTLSDQLAPTFPQLCFLEIFDCPKLISIPKLPSIRAYVHLYHVGVPLVKRVGLVLWRLGQLKLEQILGMELLPEEFYKYYVTFYEDISMSPGLRWLEIIKCPNLTSLPTWINRIISLETLRIISCPNLKSLPAEIGELQYLLELQIKDCPELEERCKQGGEDWLKISSIPYVTLGQIATVNDTPYLSGFLHISRSYP</sequence>
<keyword evidence="5" id="KW-0067">ATP-binding</keyword>
<dbReference type="Gene3D" id="3.40.50.300">
    <property type="entry name" value="P-loop containing nucleotide triphosphate hydrolases"/>
    <property type="match status" value="1"/>
</dbReference>
<dbReference type="Gene3D" id="3.80.10.10">
    <property type="entry name" value="Ribonuclease Inhibitor"/>
    <property type="match status" value="2"/>
</dbReference>
<comment type="caution">
    <text evidence="10">The sequence shown here is derived from an EMBL/GenBank/DDBJ whole genome shotgun (WGS) entry which is preliminary data.</text>
</comment>
<keyword evidence="3" id="KW-0547">Nucleotide-binding</keyword>
<dbReference type="InterPro" id="IPR041118">
    <property type="entry name" value="Rx_N"/>
</dbReference>
<reference evidence="10 11" key="1">
    <citation type="submission" date="2019-08" db="EMBL/GenBank/DDBJ databases">
        <title>Draft genome sequences of two oriental melons (Cucumis melo L. var makuwa).</title>
        <authorList>
            <person name="Kwon S.-Y."/>
        </authorList>
    </citation>
    <scope>NUCLEOTIDE SEQUENCE [LARGE SCALE GENOMIC DNA]</scope>
    <source>
        <strain evidence="11">cv. SW 3</strain>
        <tissue evidence="10">Leaf</tissue>
    </source>
</reference>
<protein>
    <submittedName>
        <fullName evidence="10">Disease resistance protein RGA3</fullName>
    </submittedName>
</protein>
<evidence type="ECO:0000256" key="5">
    <source>
        <dbReference type="ARBA" id="ARBA00022840"/>
    </source>
</evidence>
<evidence type="ECO:0000313" key="10">
    <source>
        <dbReference type="EMBL" id="KAA0058612.1"/>
    </source>
</evidence>
<dbReference type="EMBL" id="SSTE01006676">
    <property type="protein sequence ID" value="KAA0058612.1"/>
    <property type="molecule type" value="Genomic_DNA"/>
</dbReference>
<feature type="domain" description="Disease resistance N-terminal" evidence="7">
    <location>
        <begin position="13"/>
        <end position="97"/>
    </location>
</feature>
<dbReference type="Gene3D" id="1.10.8.430">
    <property type="entry name" value="Helical domain of apoptotic protease-activating factors"/>
    <property type="match status" value="1"/>
</dbReference>
<dbReference type="InterPro" id="IPR042197">
    <property type="entry name" value="Apaf_helical"/>
</dbReference>
<dbReference type="Pfam" id="PF23559">
    <property type="entry name" value="WHD_DRP"/>
    <property type="match status" value="1"/>
</dbReference>
<name>A0A5A7US10_CUCMM</name>
<dbReference type="PROSITE" id="PS51450">
    <property type="entry name" value="LRR"/>
    <property type="match status" value="1"/>
</dbReference>
<dbReference type="GO" id="GO:0005524">
    <property type="term" value="F:ATP binding"/>
    <property type="evidence" value="ECO:0007669"/>
    <property type="project" value="UniProtKB-KW"/>
</dbReference>
<feature type="domain" description="Disease resistance protein winged helix" evidence="8">
    <location>
        <begin position="446"/>
        <end position="517"/>
    </location>
</feature>
<feature type="domain" description="Disease resistance R13L4/SHOC-2-like LRR" evidence="9">
    <location>
        <begin position="590"/>
        <end position="863"/>
    </location>
</feature>
<keyword evidence="4" id="KW-0611">Plant defense</keyword>
<dbReference type="SUPFAM" id="SSF52540">
    <property type="entry name" value="P-loop containing nucleoside triphosphate hydrolases"/>
    <property type="match status" value="1"/>
</dbReference>
<dbReference type="Gene3D" id="1.20.5.4130">
    <property type="match status" value="1"/>
</dbReference>
<dbReference type="GO" id="GO:0043531">
    <property type="term" value="F:ADP binding"/>
    <property type="evidence" value="ECO:0007669"/>
    <property type="project" value="InterPro"/>
</dbReference>
<dbReference type="Gene3D" id="1.10.10.10">
    <property type="entry name" value="Winged helix-like DNA-binding domain superfamily/Winged helix DNA-binding domain"/>
    <property type="match status" value="1"/>
</dbReference>
<dbReference type="PRINTS" id="PR00364">
    <property type="entry name" value="DISEASERSIST"/>
</dbReference>
<accession>A0A5A7US10</accession>
<dbReference type="Pfam" id="PF00931">
    <property type="entry name" value="NB-ARC"/>
    <property type="match status" value="1"/>
</dbReference>
<dbReference type="SUPFAM" id="SSF52058">
    <property type="entry name" value="L domain-like"/>
    <property type="match status" value="1"/>
</dbReference>
<dbReference type="GO" id="GO:0006952">
    <property type="term" value="P:defense response"/>
    <property type="evidence" value="ECO:0007669"/>
    <property type="project" value="UniProtKB-KW"/>
</dbReference>
<evidence type="ECO:0000256" key="4">
    <source>
        <dbReference type="ARBA" id="ARBA00022821"/>
    </source>
</evidence>
<evidence type="ECO:0000256" key="2">
    <source>
        <dbReference type="ARBA" id="ARBA00022737"/>
    </source>
</evidence>
<dbReference type="FunFam" id="3.40.50.300:FF:001091">
    <property type="entry name" value="Probable disease resistance protein At1g61300"/>
    <property type="match status" value="1"/>
</dbReference>
<dbReference type="InterPro" id="IPR027417">
    <property type="entry name" value="P-loop_NTPase"/>
</dbReference>
<proteinExistence type="predicted"/>
<dbReference type="STRING" id="1194695.A0A5A7US10"/>
<dbReference type="AlphaFoldDB" id="A0A5A7US10"/>
<dbReference type="InterPro" id="IPR058922">
    <property type="entry name" value="WHD_DRP"/>
</dbReference>
<organism evidence="10 11">
    <name type="scientific">Cucumis melo var. makuwa</name>
    <name type="common">Oriental melon</name>
    <dbReference type="NCBI Taxonomy" id="1194695"/>
    <lineage>
        <taxon>Eukaryota</taxon>
        <taxon>Viridiplantae</taxon>
        <taxon>Streptophyta</taxon>
        <taxon>Embryophyta</taxon>
        <taxon>Tracheophyta</taxon>
        <taxon>Spermatophyta</taxon>
        <taxon>Magnoliopsida</taxon>
        <taxon>eudicotyledons</taxon>
        <taxon>Gunneridae</taxon>
        <taxon>Pentapetalae</taxon>
        <taxon>rosids</taxon>
        <taxon>fabids</taxon>
        <taxon>Cucurbitales</taxon>
        <taxon>Cucurbitaceae</taxon>
        <taxon>Benincaseae</taxon>
        <taxon>Cucumis</taxon>
    </lineage>
</organism>
<dbReference type="PANTHER" id="PTHR36766:SF38">
    <property type="entry name" value="DISEASE RESISTANCE PROTEIN RGA3"/>
    <property type="match status" value="1"/>
</dbReference>
<evidence type="ECO:0000259" key="7">
    <source>
        <dbReference type="Pfam" id="PF18052"/>
    </source>
</evidence>
<evidence type="ECO:0000256" key="3">
    <source>
        <dbReference type="ARBA" id="ARBA00022741"/>
    </source>
</evidence>
<evidence type="ECO:0000259" key="6">
    <source>
        <dbReference type="Pfam" id="PF00931"/>
    </source>
</evidence>
<gene>
    <name evidence="10" type="ORF">E6C27_scaffold339G00810</name>
</gene>
<evidence type="ECO:0000313" key="11">
    <source>
        <dbReference type="Proteomes" id="UP000321393"/>
    </source>
</evidence>
<dbReference type="InterPro" id="IPR055414">
    <property type="entry name" value="LRR_R13L4/SHOC2-like"/>
</dbReference>
<dbReference type="FunFam" id="1.10.10.10:FF:000322">
    <property type="entry name" value="Probable disease resistance protein At1g63360"/>
    <property type="match status" value="1"/>
</dbReference>
<dbReference type="InterPro" id="IPR032675">
    <property type="entry name" value="LRR_dom_sf"/>
</dbReference>
<keyword evidence="1" id="KW-0433">Leucine-rich repeat</keyword>
<dbReference type="Pfam" id="PF23598">
    <property type="entry name" value="LRR_14"/>
    <property type="match status" value="1"/>
</dbReference>
<dbReference type="GO" id="GO:0051707">
    <property type="term" value="P:response to other organism"/>
    <property type="evidence" value="ECO:0007669"/>
    <property type="project" value="UniProtKB-ARBA"/>
</dbReference>
<dbReference type="Proteomes" id="UP000321393">
    <property type="component" value="Unassembled WGS sequence"/>
</dbReference>
<dbReference type="InterPro" id="IPR003591">
    <property type="entry name" value="Leu-rich_rpt_typical-subtyp"/>
</dbReference>
<feature type="domain" description="NB-ARC" evidence="6">
    <location>
        <begin position="178"/>
        <end position="361"/>
    </location>
</feature>
<dbReference type="Pfam" id="PF18052">
    <property type="entry name" value="Rx_N"/>
    <property type="match status" value="1"/>
</dbReference>
<dbReference type="OrthoDB" id="2018467at2759"/>
<dbReference type="InterPro" id="IPR001611">
    <property type="entry name" value="Leu-rich_rpt"/>
</dbReference>
<dbReference type="PANTHER" id="PTHR36766">
    <property type="entry name" value="PLANT BROAD-SPECTRUM MILDEW RESISTANCE PROTEIN RPW8"/>
    <property type="match status" value="1"/>
</dbReference>
<evidence type="ECO:0000256" key="1">
    <source>
        <dbReference type="ARBA" id="ARBA00022614"/>
    </source>
</evidence>
<evidence type="ECO:0000259" key="8">
    <source>
        <dbReference type="Pfam" id="PF23559"/>
    </source>
</evidence>
<keyword evidence="2" id="KW-0677">Repeat</keyword>
<dbReference type="InterPro" id="IPR002182">
    <property type="entry name" value="NB-ARC"/>
</dbReference>
<dbReference type="SMART" id="SM00369">
    <property type="entry name" value="LRR_TYP"/>
    <property type="match status" value="3"/>
</dbReference>
<evidence type="ECO:0000259" key="9">
    <source>
        <dbReference type="Pfam" id="PF23598"/>
    </source>
</evidence>